<accession>A0ABN8R411</accession>
<dbReference type="Proteomes" id="UP001159427">
    <property type="component" value="Unassembled WGS sequence"/>
</dbReference>
<sequence length="129" mass="14842">MLSELFINKLKPFDSSSEVEAVSAMQKCISDVRAWMSEDQLMLNDDKTEFLIIDTRYIIKILHGLSPKYLSDLISIQQPSSYHLRRNDNGRLLERPSVKTKKTLGDRAFQVAAPFLWNKLPRSAREATN</sequence>
<keyword evidence="2" id="KW-1185">Reference proteome</keyword>
<feature type="non-terminal residue" evidence="1">
    <location>
        <position position="129"/>
    </location>
</feature>
<gene>
    <name evidence="1" type="ORF">PEVE_00009120</name>
</gene>
<comment type="caution">
    <text evidence="1">The sequence shown here is derived from an EMBL/GenBank/DDBJ whole genome shotgun (WGS) entry which is preliminary data.</text>
</comment>
<name>A0ABN8R411_9CNID</name>
<reference evidence="1 2" key="1">
    <citation type="submission" date="2022-05" db="EMBL/GenBank/DDBJ databases">
        <authorList>
            <consortium name="Genoscope - CEA"/>
            <person name="William W."/>
        </authorList>
    </citation>
    <scope>NUCLEOTIDE SEQUENCE [LARGE SCALE GENOMIC DNA]</scope>
</reference>
<evidence type="ECO:0000313" key="2">
    <source>
        <dbReference type="Proteomes" id="UP001159427"/>
    </source>
</evidence>
<proteinExistence type="predicted"/>
<protein>
    <submittedName>
        <fullName evidence="1">Uncharacterized protein</fullName>
    </submittedName>
</protein>
<dbReference type="EMBL" id="CALNXI010001626">
    <property type="protein sequence ID" value="CAH3173601.1"/>
    <property type="molecule type" value="Genomic_DNA"/>
</dbReference>
<evidence type="ECO:0000313" key="1">
    <source>
        <dbReference type="EMBL" id="CAH3173601.1"/>
    </source>
</evidence>
<organism evidence="1 2">
    <name type="scientific">Porites evermanni</name>
    <dbReference type="NCBI Taxonomy" id="104178"/>
    <lineage>
        <taxon>Eukaryota</taxon>
        <taxon>Metazoa</taxon>
        <taxon>Cnidaria</taxon>
        <taxon>Anthozoa</taxon>
        <taxon>Hexacorallia</taxon>
        <taxon>Scleractinia</taxon>
        <taxon>Fungiina</taxon>
        <taxon>Poritidae</taxon>
        <taxon>Porites</taxon>
    </lineage>
</organism>